<evidence type="ECO:0000256" key="1">
    <source>
        <dbReference type="SAM" id="SignalP"/>
    </source>
</evidence>
<name>A0A915K7M7_ROMCU</name>
<dbReference type="Pfam" id="PF00024">
    <property type="entry name" value="PAN_1"/>
    <property type="match status" value="1"/>
</dbReference>
<sequence>MGLTVVFIYLLGADESQAGLGFQGSSLICTHFTYDGNEKICFLKHADTKQQILDQHYDSYNTWCAYYNGEDRFAIAKTVFLSRRTRTATTGPRKFQIDKDCEYRYNDLAERTNVATFGVCAALCFKMTRCTHATFKHYNRTCYLKHASSKEQIRETRWNLYLSWCLMYNGEERYEEPD</sequence>
<dbReference type="AlphaFoldDB" id="A0A915K7M7"/>
<evidence type="ECO:0000313" key="3">
    <source>
        <dbReference type="Proteomes" id="UP000887565"/>
    </source>
</evidence>
<accession>A0A915K7M7</accession>
<feature type="domain" description="Apple" evidence="2">
    <location>
        <begin position="104"/>
        <end position="151"/>
    </location>
</feature>
<evidence type="ECO:0000259" key="2">
    <source>
        <dbReference type="Pfam" id="PF00024"/>
    </source>
</evidence>
<feature type="chain" id="PRO_5038138160" evidence="1">
    <location>
        <begin position="19"/>
        <end position="178"/>
    </location>
</feature>
<evidence type="ECO:0000313" key="4">
    <source>
        <dbReference type="WBParaSite" id="nRc.2.0.1.t34353-RA"/>
    </source>
</evidence>
<dbReference type="Proteomes" id="UP000887565">
    <property type="component" value="Unplaced"/>
</dbReference>
<keyword evidence="3" id="KW-1185">Reference proteome</keyword>
<reference evidence="4" key="1">
    <citation type="submission" date="2022-11" db="UniProtKB">
        <authorList>
            <consortium name="WormBaseParasite"/>
        </authorList>
    </citation>
    <scope>IDENTIFICATION</scope>
</reference>
<proteinExistence type="predicted"/>
<dbReference type="Gene3D" id="3.50.4.10">
    <property type="entry name" value="Hepatocyte Growth Factor"/>
    <property type="match status" value="1"/>
</dbReference>
<organism evidence="3 4">
    <name type="scientific">Romanomermis culicivorax</name>
    <name type="common">Nematode worm</name>
    <dbReference type="NCBI Taxonomy" id="13658"/>
    <lineage>
        <taxon>Eukaryota</taxon>
        <taxon>Metazoa</taxon>
        <taxon>Ecdysozoa</taxon>
        <taxon>Nematoda</taxon>
        <taxon>Enoplea</taxon>
        <taxon>Dorylaimia</taxon>
        <taxon>Mermithida</taxon>
        <taxon>Mermithoidea</taxon>
        <taxon>Mermithidae</taxon>
        <taxon>Romanomermis</taxon>
    </lineage>
</organism>
<feature type="signal peptide" evidence="1">
    <location>
        <begin position="1"/>
        <end position="18"/>
    </location>
</feature>
<dbReference type="InterPro" id="IPR003609">
    <property type="entry name" value="Pan_app"/>
</dbReference>
<dbReference type="WBParaSite" id="nRc.2.0.1.t34353-RA">
    <property type="protein sequence ID" value="nRc.2.0.1.t34353-RA"/>
    <property type="gene ID" value="nRc.2.0.1.g34353"/>
</dbReference>
<protein>
    <submittedName>
        <fullName evidence="4">Apple domain-containing protein</fullName>
    </submittedName>
</protein>
<keyword evidence="1" id="KW-0732">Signal</keyword>